<dbReference type="WBParaSite" id="RSKR_0001163500.1">
    <property type="protein sequence ID" value="RSKR_0001163500.1"/>
    <property type="gene ID" value="RSKR_0001163500"/>
</dbReference>
<protein>
    <submittedName>
        <fullName evidence="2">Ligand-gated ion channel 50</fullName>
    </submittedName>
</protein>
<sequence length="743" mass="85421">MNSVRKRRAKRSLDGNSYEHVGDQYAPIQREVASGLTILESLMENYDKRNIPSENGVDVKVDLMIQSMTSISETDASFTSDVLFSQIFEDPRLNFENLTGCLHNVTLSHRFALELWMSDVSFQNSIRTELHSSPAPNIFILIFANGTIWINYSSVQLISNRTGNLSYYCTYILNLFKRLYFSFNTAKVRLHWFETGVIINFGGKLPDYQLVKCSWSKSNFFYPAGNWDQLKAIFIFKRNYGYYILQLYLPSYLSVFISWIAFWIDSKSLAGRIQLSVSSIMSLTFQNANVSKNLPNVSYIKGLDTWMISCQIFIFSTLIELVLVNHVDKYCSKHTKKTDRMIEMINNTDRRRSSHVQLRDHVFGVDSSTEINDAGSDVRLQNIAWHNRPTIQISKLTTTDEIASRSMISSYGYSSSPDIRRNSSVGKLTIPNSSLKRLRKKRDMEIMENVLANDNINYVRRFPKVYENHRRPQQMYSLMKTNSIPIMSTYPAQQFPTQPYPYYPQKSILEETKEMLNATPETLNNVLNMFKNVIICDGKGWCITKCNSTNIRRSPVNKVPAYSMYPSNKYATKKSEEPISLCDFRCMPSCENYCLKHLEKPAYPTTLLCRPKCMPRCMPTCVTKTPLEIPCERDLINPDRCDCVPGYIQCSANSCCMRYKNMSIKYRNLLPSYLNSDIQENSGKYIAQEGLLTNKESHGNETNVYLKALRAMRGSTDYPTKMLTSLNKTNSKNIDIEEGSGIL</sequence>
<organism evidence="1 2">
    <name type="scientific">Rhabditophanes sp. KR3021</name>
    <dbReference type="NCBI Taxonomy" id="114890"/>
    <lineage>
        <taxon>Eukaryota</taxon>
        <taxon>Metazoa</taxon>
        <taxon>Ecdysozoa</taxon>
        <taxon>Nematoda</taxon>
        <taxon>Chromadorea</taxon>
        <taxon>Rhabditida</taxon>
        <taxon>Tylenchina</taxon>
        <taxon>Panagrolaimomorpha</taxon>
        <taxon>Strongyloidoidea</taxon>
        <taxon>Alloionematidae</taxon>
        <taxon>Rhabditophanes</taxon>
    </lineage>
</organism>
<reference evidence="2" key="1">
    <citation type="submission" date="2016-11" db="UniProtKB">
        <authorList>
            <consortium name="WormBaseParasite"/>
        </authorList>
    </citation>
    <scope>IDENTIFICATION</scope>
    <source>
        <strain evidence="2">KR3021</strain>
    </source>
</reference>
<evidence type="ECO:0000313" key="2">
    <source>
        <dbReference type="WBParaSite" id="RSKR_0001163500.1"/>
    </source>
</evidence>
<dbReference type="Proteomes" id="UP000095286">
    <property type="component" value="Unplaced"/>
</dbReference>
<proteinExistence type="predicted"/>
<evidence type="ECO:0000313" key="1">
    <source>
        <dbReference type="Proteomes" id="UP000095286"/>
    </source>
</evidence>
<accession>A0AC35UGA7</accession>
<name>A0AC35UGA7_9BILA</name>